<reference evidence="9 10" key="1">
    <citation type="journal article" date="2024" name="Front. Microbiol.">
        <title>Novel thermophilic genera Geochorda gen. nov. and Carboxydochorda gen. nov. from the deep terrestrial subsurface reveal the ecophysiological diversity in the class Limnochordia.</title>
        <authorList>
            <person name="Karnachuk O.V."/>
            <person name="Lukina A.P."/>
            <person name="Avakyan M.R."/>
            <person name="Kadnikov V.V."/>
            <person name="Begmatov S."/>
            <person name="Beletsky A.V."/>
            <person name="Vlasova K.G."/>
            <person name="Novikov A.A."/>
            <person name="Shcherbakova V.A."/>
            <person name="Mardanov A.V."/>
            <person name="Ravin N.V."/>
        </authorList>
    </citation>
    <scope>NUCLEOTIDE SEQUENCE [LARGE SCALE GENOMIC DNA]</scope>
    <source>
        <strain evidence="9 10">L945</strain>
    </source>
</reference>
<dbReference type="PANTHER" id="PTHR43386:SF25">
    <property type="entry name" value="PEPTIDE ABC TRANSPORTER PERMEASE PROTEIN"/>
    <property type="match status" value="1"/>
</dbReference>
<evidence type="ECO:0000256" key="2">
    <source>
        <dbReference type="ARBA" id="ARBA00022448"/>
    </source>
</evidence>
<evidence type="ECO:0000256" key="4">
    <source>
        <dbReference type="ARBA" id="ARBA00022692"/>
    </source>
</evidence>
<comment type="similarity">
    <text evidence="7">Belongs to the binding-protein-dependent transport system permease family.</text>
</comment>
<dbReference type="InterPro" id="IPR035906">
    <property type="entry name" value="MetI-like_sf"/>
</dbReference>
<accession>A0ABZ1BVD3</accession>
<dbReference type="InterPro" id="IPR000515">
    <property type="entry name" value="MetI-like"/>
</dbReference>
<evidence type="ECO:0000256" key="6">
    <source>
        <dbReference type="ARBA" id="ARBA00023136"/>
    </source>
</evidence>
<keyword evidence="5 7" id="KW-1133">Transmembrane helix</keyword>
<dbReference type="PROSITE" id="PS50928">
    <property type="entry name" value="ABC_TM1"/>
    <property type="match status" value="1"/>
</dbReference>
<keyword evidence="10" id="KW-1185">Reference proteome</keyword>
<keyword evidence="4 7" id="KW-0812">Transmembrane</keyword>
<dbReference type="PANTHER" id="PTHR43386">
    <property type="entry name" value="OLIGOPEPTIDE TRANSPORT SYSTEM PERMEASE PROTEIN APPC"/>
    <property type="match status" value="1"/>
</dbReference>
<evidence type="ECO:0000256" key="5">
    <source>
        <dbReference type="ARBA" id="ARBA00022989"/>
    </source>
</evidence>
<evidence type="ECO:0000256" key="7">
    <source>
        <dbReference type="RuleBase" id="RU363032"/>
    </source>
</evidence>
<dbReference type="Pfam" id="PF00528">
    <property type="entry name" value="BPD_transp_1"/>
    <property type="match status" value="1"/>
</dbReference>
<evidence type="ECO:0000259" key="8">
    <source>
        <dbReference type="PROSITE" id="PS50928"/>
    </source>
</evidence>
<keyword evidence="3" id="KW-1003">Cell membrane</keyword>
<dbReference type="Proteomes" id="UP001332192">
    <property type="component" value="Chromosome"/>
</dbReference>
<keyword evidence="2 7" id="KW-0813">Transport</keyword>
<feature type="transmembrane region" description="Helical" evidence="7">
    <location>
        <begin position="24"/>
        <end position="44"/>
    </location>
</feature>
<evidence type="ECO:0000256" key="1">
    <source>
        <dbReference type="ARBA" id="ARBA00004651"/>
    </source>
</evidence>
<evidence type="ECO:0000313" key="9">
    <source>
        <dbReference type="EMBL" id="WRP16766.1"/>
    </source>
</evidence>
<feature type="domain" description="ABC transmembrane type-1" evidence="8">
    <location>
        <begin position="83"/>
        <end position="271"/>
    </location>
</feature>
<dbReference type="InterPro" id="IPR050366">
    <property type="entry name" value="BP-dependent_transpt_permease"/>
</dbReference>
<dbReference type="EMBL" id="CP141615">
    <property type="protein sequence ID" value="WRP16766.1"/>
    <property type="molecule type" value="Genomic_DNA"/>
</dbReference>
<feature type="transmembrane region" description="Helical" evidence="7">
    <location>
        <begin position="249"/>
        <end position="270"/>
    </location>
</feature>
<evidence type="ECO:0000313" key="10">
    <source>
        <dbReference type="Proteomes" id="UP001332192"/>
    </source>
</evidence>
<dbReference type="SUPFAM" id="SSF161098">
    <property type="entry name" value="MetI-like"/>
    <property type="match status" value="1"/>
</dbReference>
<feature type="transmembrane region" description="Helical" evidence="7">
    <location>
        <begin position="124"/>
        <end position="142"/>
    </location>
</feature>
<dbReference type="Gene3D" id="1.10.3720.10">
    <property type="entry name" value="MetI-like"/>
    <property type="match status" value="1"/>
</dbReference>
<comment type="subcellular location">
    <subcellularLocation>
        <location evidence="1 7">Cell membrane</location>
        <topology evidence="1 7">Multi-pass membrane protein</topology>
    </subcellularLocation>
</comment>
<dbReference type="RefSeq" id="WP_324716038.1">
    <property type="nucleotide sequence ID" value="NZ_CP141615.1"/>
</dbReference>
<organism evidence="9 10">
    <name type="scientific">Carboxydichorda subterranea</name>
    <dbReference type="NCBI Taxonomy" id="3109565"/>
    <lineage>
        <taxon>Bacteria</taxon>
        <taxon>Bacillati</taxon>
        <taxon>Bacillota</taxon>
        <taxon>Limnochordia</taxon>
        <taxon>Limnochordales</taxon>
        <taxon>Geochordaceae</taxon>
        <taxon>Carboxydichorda</taxon>
    </lineage>
</organism>
<name>A0ABZ1BVD3_9FIRM</name>
<evidence type="ECO:0000256" key="3">
    <source>
        <dbReference type="ARBA" id="ARBA00022475"/>
    </source>
</evidence>
<feature type="transmembrane region" description="Helical" evidence="7">
    <location>
        <begin position="85"/>
        <end position="112"/>
    </location>
</feature>
<gene>
    <name evidence="9" type="ORF">U7230_11825</name>
</gene>
<dbReference type="CDD" id="cd06261">
    <property type="entry name" value="TM_PBP2"/>
    <property type="match status" value="1"/>
</dbReference>
<keyword evidence="6 7" id="KW-0472">Membrane</keyword>
<sequence>MAAVEDVAKDGAAVRAQARRASPLWVGLVLVGAISGAAMVGPYLTGSSPTDMSLDFLAPPSAAHPFGTDSFGRDVLARLWYGTRISLVVGLGTMVTTTVLGTAVGLLAGYYPRLDEWLMRTMDVFMAFPAMLLALGIMAALGRTSWNVLVALTIVYTPRTARVVRSVALSVRQLVFVDAARALGAPDRRVLVYHVLPNVVPAILVQATFIFGYAILAEAGLSFIGVGIQPPVASLGNILGEARVYLREAPWLTFLPGIWIVLLVLGINLMGDGLRDTLDPRIRHMV</sequence>
<proteinExistence type="inferred from homology"/>
<protein>
    <submittedName>
        <fullName evidence="9">ABC transporter permease</fullName>
    </submittedName>
</protein>